<dbReference type="GO" id="GO:0000028">
    <property type="term" value="P:ribosomal small subunit assembly"/>
    <property type="evidence" value="ECO:0007669"/>
    <property type="project" value="TreeGrafter"/>
</dbReference>
<proteinExistence type="predicted"/>
<accession>A0A0L0F7Y3</accession>
<dbReference type="AlphaFoldDB" id="A0A0L0F7Y3"/>
<reference evidence="2 3" key="1">
    <citation type="submission" date="2011-02" db="EMBL/GenBank/DDBJ databases">
        <title>The Genome Sequence of Sphaeroforma arctica JP610.</title>
        <authorList>
            <consortium name="The Broad Institute Genome Sequencing Platform"/>
            <person name="Russ C."/>
            <person name="Cuomo C."/>
            <person name="Young S.K."/>
            <person name="Zeng Q."/>
            <person name="Gargeya S."/>
            <person name="Alvarado L."/>
            <person name="Berlin A."/>
            <person name="Chapman S.B."/>
            <person name="Chen Z."/>
            <person name="Freedman E."/>
            <person name="Gellesch M."/>
            <person name="Goldberg J."/>
            <person name="Griggs A."/>
            <person name="Gujja S."/>
            <person name="Heilman E."/>
            <person name="Heiman D."/>
            <person name="Howarth C."/>
            <person name="Mehta T."/>
            <person name="Neiman D."/>
            <person name="Pearson M."/>
            <person name="Roberts A."/>
            <person name="Saif S."/>
            <person name="Shea T."/>
            <person name="Shenoy N."/>
            <person name="Sisk P."/>
            <person name="Stolte C."/>
            <person name="Sykes S."/>
            <person name="White J."/>
            <person name="Yandava C."/>
            <person name="Burger G."/>
            <person name="Gray M.W."/>
            <person name="Holland P.W.H."/>
            <person name="King N."/>
            <person name="Lang F.B.F."/>
            <person name="Roger A.J."/>
            <person name="Ruiz-Trillo I."/>
            <person name="Haas B."/>
            <person name="Nusbaum C."/>
            <person name="Birren B."/>
        </authorList>
    </citation>
    <scope>NUCLEOTIDE SEQUENCE [LARGE SCALE GENOMIC DNA]</scope>
    <source>
        <strain evidence="2 3">JP610</strain>
    </source>
</reference>
<dbReference type="SUPFAM" id="SSF52540">
    <property type="entry name" value="P-loop containing nucleoside triphosphate hydrolases"/>
    <property type="match status" value="1"/>
</dbReference>
<dbReference type="GO" id="GO:0043024">
    <property type="term" value="F:ribosomal small subunit binding"/>
    <property type="evidence" value="ECO:0007669"/>
    <property type="project" value="TreeGrafter"/>
</dbReference>
<protein>
    <submittedName>
        <fullName evidence="2">Ferrous iron transporter B</fullName>
    </submittedName>
</protein>
<dbReference type="InterPro" id="IPR027417">
    <property type="entry name" value="P-loop_NTPase"/>
</dbReference>
<dbReference type="InterPro" id="IPR006073">
    <property type="entry name" value="GTP-bd"/>
</dbReference>
<dbReference type="Pfam" id="PF01926">
    <property type="entry name" value="MMR_HSR1"/>
    <property type="match status" value="1"/>
</dbReference>
<dbReference type="PANTHER" id="PTHR42698">
    <property type="entry name" value="GTPASE ERA"/>
    <property type="match status" value="1"/>
</dbReference>
<dbReference type="PRINTS" id="PR00326">
    <property type="entry name" value="GTP1OBG"/>
</dbReference>
<dbReference type="GeneID" id="25915101"/>
<organism evidence="2 3">
    <name type="scientific">Sphaeroforma arctica JP610</name>
    <dbReference type="NCBI Taxonomy" id="667725"/>
    <lineage>
        <taxon>Eukaryota</taxon>
        <taxon>Ichthyosporea</taxon>
        <taxon>Ichthyophonida</taxon>
        <taxon>Sphaeroforma</taxon>
    </lineage>
</organism>
<dbReference type="GO" id="GO:0019843">
    <property type="term" value="F:rRNA binding"/>
    <property type="evidence" value="ECO:0007669"/>
    <property type="project" value="TreeGrafter"/>
</dbReference>
<dbReference type="Proteomes" id="UP000054560">
    <property type="component" value="Unassembled WGS sequence"/>
</dbReference>
<feature type="non-terminal residue" evidence="2">
    <location>
        <position position="79"/>
    </location>
</feature>
<feature type="non-terminal residue" evidence="2">
    <location>
        <position position="1"/>
    </location>
</feature>
<dbReference type="Gene3D" id="3.40.50.300">
    <property type="entry name" value="P-loop containing nucleotide triphosphate hydrolases"/>
    <property type="match status" value="1"/>
</dbReference>
<dbReference type="OrthoDB" id="8954335at2759"/>
<dbReference type="InterPro" id="IPR005662">
    <property type="entry name" value="GTPase_Era-like"/>
</dbReference>
<dbReference type="PANTHER" id="PTHR42698:SF1">
    <property type="entry name" value="GTPASE ERA, MITOCHONDRIAL"/>
    <property type="match status" value="1"/>
</dbReference>
<gene>
    <name evidence="2" type="ORF">SARC_14597</name>
</gene>
<dbReference type="STRING" id="667725.A0A0L0F7Y3"/>
<dbReference type="EMBL" id="KQ246429">
    <property type="protein sequence ID" value="KNC72842.1"/>
    <property type="molecule type" value="Genomic_DNA"/>
</dbReference>
<dbReference type="eggNOG" id="KOG1423">
    <property type="taxonomic scope" value="Eukaryota"/>
</dbReference>
<name>A0A0L0F7Y3_9EUKA</name>
<feature type="domain" description="G" evidence="1">
    <location>
        <begin position="11"/>
        <end position="73"/>
    </location>
</feature>
<keyword evidence="3" id="KW-1185">Reference proteome</keyword>
<dbReference type="RefSeq" id="XP_014146744.1">
    <property type="nucleotide sequence ID" value="XM_014291269.1"/>
</dbReference>
<evidence type="ECO:0000313" key="3">
    <source>
        <dbReference type="Proteomes" id="UP000054560"/>
    </source>
</evidence>
<evidence type="ECO:0000259" key="1">
    <source>
        <dbReference type="Pfam" id="PF01926"/>
    </source>
</evidence>
<evidence type="ECO:0000313" key="2">
    <source>
        <dbReference type="EMBL" id="KNC72842.1"/>
    </source>
</evidence>
<sequence>NQPANARTLSVALLGGANTGKSTLMNAFLDTKLCMVSPIQQTTIQRQLGVLTKGEVQIRFYDTPGLINNRQKSAWHLPQ</sequence>
<dbReference type="GO" id="GO:0005525">
    <property type="term" value="F:GTP binding"/>
    <property type="evidence" value="ECO:0007669"/>
    <property type="project" value="InterPro"/>
</dbReference>